<dbReference type="STRING" id="1076935.U4LKH6"/>
<dbReference type="OrthoDB" id="538223at2759"/>
<dbReference type="SMART" id="SM00248">
    <property type="entry name" value="ANK"/>
    <property type="match status" value="3"/>
</dbReference>
<evidence type="ECO:0000256" key="2">
    <source>
        <dbReference type="PROSITE-ProRule" id="PRU00023"/>
    </source>
</evidence>
<keyword evidence="5" id="KW-1185">Reference proteome</keyword>
<gene>
    <name evidence="4" type="ORF">PCON_13454</name>
</gene>
<sequence>MPPPISSRIQFSFRVRCAAFILSSTLSTLSSILWKPLQYNLALHTTRMEGLGIAANFIAVINQTVILSEAIYKYVQSIRRRRKIAQAFGEEVMLFLGALQKLEDVVKRVEKERIRTDNLPLNEDSFMNATAACKRTLLEILNKLPEKRTVNLPLLGKVKVALKWPFDEKEMDATLKKLQGHQQSFVIQLGARTLDEALDTKMMVKRVGSKIDKLDEKTDDVKVVVTELRDDNTKRREEDVIATKKRRLDKLIRWLAPTQYSIKQEESLEKHQAGTGKWLFDHAKYRKWRESSTSALWVHGIAGCGKTILASLVIESFENGWGDNFAYFYFQYNREETKDPTIVLRTILAQLLHGYGPDILGHPSIAALESEKVIKNRGPPVAMQRLEDLLYAVLELHKQAPTILLDGLDEYPLERRKKLLDLITSVTRRSRLRIMIFSREEEDIKDSFRDFNVISLGEEGINLKEDMRKHIEAKFEDPTIWSGAVVQIQGEITERLIECSGRNTFRWLDCQLDLLHRHRTVVSIRKTLESVPHTLFETYDRILEYIDIEPYADLICNVILITTHAWGPIDLEMMNEAISIITEENKLDRYYSFGNPKDILEICRGLICMHPSSTFEEGPDIGSTQGVIFSHYTVREYFESEYLIKHPRFSKYSIQNSENRMCKLTLRYLTLEDFKTPCLSEVEIRERLENHKFYKYCAFFWLYHLRRIVKEIYPVDEGLFELVDKFIFDSPGNLHSYEQVLATWWAEDPTNKRMWEINKFSYNKAHETHSMLSNAIFYQLFRRSVGPEWLFKCIFDKRPGLIDVDIRGLGPPIWIALTTGRKDLHRCLIEKGANLRTVACPEFPFIPEAGHPIDSHFDALLKLHVLPQTLFVPAEQFYSKQYPIHKVAVCDPDFLSVYIDKGIDVNTRSEDGTSPIHYAVMCNNLEAVKLLVSFGADINCKTNAGRTPLHIAISIYSAPIVDYLLQNGAILPPDLIGSDIAAVAHYKPKLPRRQEYDSTPNDRLLERMNDFPIMRKSENDIPNTWLKQVISWNESDTTERCHGKSSCYLSIDSPFRSLQRIEFRIRSKEKWAKYNPRCGHHQYVWKRSWFEASVRKKNTDNQSTTRFVQLNVNSFDLIQYHSVTWDIRDQTPGVKEWLEEISDGDIIDICGASVEGCSIVLEELEAHLYSL</sequence>
<keyword evidence="2" id="KW-0040">ANK repeat</keyword>
<dbReference type="OMA" id="ITTHAWG"/>
<evidence type="ECO:0000256" key="1">
    <source>
        <dbReference type="ARBA" id="ARBA00022737"/>
    </source>
</evidence>
<feature type="domain" description="Nephrocystin 3-like N-terminal" evidence="3">
    <location>
        <begin position="274"/>
        <end position="439"/>
    </location>
</feature>
<dbReference type="SUPFAM" id="SSF52540">
    <property type="entry name" value="P-loop containing nucleoside triphosphate hydrolases"/>
    <property type="match status" value="1"/>
</dbReference>
<dbReference type="InterPro" id="IPR002110">
    <property type="entry name" value="Ankyrin_rpt"/>
</dbReference>
<dbReference type="PANTHER" id="PTHR10039:SF15">
    <property type="entry name" value="NACHT DOMAIN-CONTAINING PROTEIN"/>
    <property type="match status" value="1"/>
</dbReference>
<dbReference type="Pfam" id="PF12796">
    <property type="entry name" value="Ank_2"/>
    <property type="match status" value="1"/>
</dbReference>
<name>U4LKH6_PYROM</name>
<organism evidence="4 5">
    <name type="scientific">Pyronema omphalodes (strain CBS 100304)</name>
    <name type="common">Pyronema confluens</name>
    <dbReference type="NCBI Taxonomy" id="1076935"/>
    <lineage>
        <taxon>Eukaryota</taxon>
        <taxon>Fungi</taxon>
        <taxon>Dikarya</taxon>
        <taxon>Ascomycota</taxon>
        <taxon>Pezizomycotina</taxon>
        <taxon>Pezizomycetes</taxon>
        <taxon>Pezizales</taxon>
        <taxon>Pyronemataceae</taxon>
        <taxon>Pyronema</taxon>
    </lineage>
</organism>
<dbReference type="SUPFAM" id="SSF48403">
    <property type="entry name" value="Ankyrin repeat"/>
    <property type="match status" value="1"/>
</dbReference>
<keyword evidence="1" id="KW-0677">Repeat</keyword>
<dbReference type="Pfam" id="PF24883">
    <property type="entry name" value="NPHP3_N"/>
    <property type="match status" value="1"/>
</dbReference>
<dbReference type="InterPro" id="IPR027417">
    <property type="entry name" value="P-loop_NTPase"/>
</dbReference>
<reference evidence="4 5" key="1">
    <citation type="journal article" date="2013" name="PLoS Genet.">
        <title>The genome and development-dependent transcriptomes of Pyronema confluens: a window into fungal evolution.</title>
        <authorList>
            <person name="Traeger S."/>
            <person name="Altegoer F."/>
            <person name="Freitag M."/>
            <person name="Gabaldon T."/>
            <person name="Kempken F."/>
            <person name="Kumar A."/>
            <person name="Marcet-Houben M."/>
            <person name="Poggeler S."/>
            <person name="Stajich J.E."/>
            <person name="Nowrousian M."/>
        </authorList>
    </citation>
    <scope>NUCLEOTIDE SEQUENCE [LARGE SCALE GENOMIC DNA]</scope>
    <source>
        <strain evidence="5">CBS 100304</strain>
        <tissue evidence="4">Vegetative mycelium</tissue>
    </source>
</reference>
<protein>
    <submittedName>
        <fullName evidence="4">Similar to Putative ankyrin repeat protein RF_0381 acc. no. Q4UMH6</fullName>
    </submittedName>
</protein>
<dbReference type="PROSITE" id="PS50297">
    <property type="entry name" value="ANK_REP_REGION"/>
    <property type="match status" value="2"/>
</dbReference>
<dbReference type="PROSITE" id="PS50088">
    <property type="entry name" value="ANK_REPEAT"/>
    <property type="match status" value="2"/>
</dbReference>
<dbReference type="InterPro" id="IPR036770">
    <property type="entry name" value="Ankyrin_rpt-contain_sf"/>
</dbReference>
<dbReference type="InterPro" id="IPR056884">
    <property type="entry name" value="NPHP3-like_N"/>
</dbReference>
<evidence type="ECO:0000313" key="4">
    <source>
        <dbReference type="EMBL" id="CCX32614.1"/>
    </source>
</evidence>
<dbReference type="PANTHER" id="PTHR10039">
    <property type="entry name" value="AMELOGENIN"/>
    <property type="match status" value="1"/>
</dbReference>
<feature type="repeat" description="ANK" evidence="2">
    <location>
        <begin position="944"/>
        <end position="969"/>
    </location>
</feature>
<dbReference type="AlphaFoldDB" id="U4LKH6"/>
<dbReference type="Gene3D" id="1.25.40.20">
    <property type="entry name" value="Ankyrin repeat-containing domain"/>
    <property type="match status" value="1"/>
</dbReference>
<evidence type="ECO:0000259" key="3">
    <source>
        <dbReference type="Pfam" id="PF24883"/>
    </source>
</evidence>
<feature type="repeat" description="ANK" evidence="2">
    <location>
        <begin position="911"/>
        <end position="943"/>
    </location>
</feature>
<proteinExistence type="predicted"/>
<dbReference type="Proteomes" id="UP000018144">
    <property type="component" value="Unassembled WGS sequence"/>
</dbReference>
<evidence type="ECO:0000313" key="5">
    <source>
        <dbReference type="Proteomes" id="UP000018144"/>
    </source>
</evidence>
<dbReference type="EMBL" id="HF935890">
    <property type="protein sequence ID" value="CCX32614.1"/>
    <property type="molecule type" value="Genomic_DNA"/>
</dbReference>
<accession>U4LKH6</accession>
<dbReference type="Gene3D" id="3.40.50.300">
    <property type="entry name" value="P-loop containing nucleotide triphosphate hydrolases"/>
    <property type="match status" value="1"/>
</dbReference>
<dbReference type="eggNOG" id="KOG0505">
    <property type="taxonomic scope" value="Eukaryota"/>
</dbReference>